<name>F0YL87_AURAN</name>
<keyword evidence="2" id="KW-1185">Reference proteome</keyword>
<reference evidence="1 2" key="1">
    <citation type="journal article" date="2011" name="Proc. Natl. Acad. Sci. U.S.A.">
        <title>Niche of harmful alga Aureococcus anophagefferens revealed through ecogenomics.</title>
        <authorList>
            <person name="Gobler C.J."/>
            <person name="Berry D.L."/>
            <person name="Dyhrman S.T."/>
            <person name="Wilhelm S.W."/>
            <person name="Salamov A."/>
            <person name="Lobanov A.V."/>
            <person name="Zhang Y."/>
            <person name="Collier J.L."/>
            <person name="Wurch L.L."/>
            <person name="Kustka A.B."/>
            <person name="Dill B.D."/>
            <person name="Shah M."/>
            <person name="VerBerkmoes N.C."/>
            <person name="Kuo A."/>
            <person name="Terry A."/>
            <person name="Pangilinan J."/>
            <person name="Lindquist E.A."/>
            <person name="Lucas S."/>
            <person name="Paulsen I.T."/>
            <person name="Hattenrath-Lehmann T.K."/>
            <person name="Talmage S.C."/>
            <person name="Walker E.A."/>
            <person name="Koch F."/>
            <person name="Burson A.M."/>
            <person name="Marcoval M.A."/>
            <person name="Tang Y.Z."/>
            <person name="Lecleir G.R."/>
            <person name="Coyne K.J."/>
            <person name="Berg G.M."/>
            <person name="Bertrand E.M."/>
            <person name="Saito M.A."/>
            <person name="Gladyshev V.N."/>
            <person name="Grigoriev I.V."/>
        </authorList>
    </citation>
    <scope>NUCLEOTIDE SEQUENCE [LARGE SCALE GENOMIC DNA]</scope>
    <source>
        <strain evidence="2">CCMP 1984</strain>
    </source>
</reference>
<dbReference type="InParanoid" id="F0YL87"/>
<dbReference type="GeneID" id="20226241"/>
<dbReference type="AlphaFoldDB" id="F0YL87"/>
<sequence>MEAIVGWSKNIVGDISFPNSAERSDVSSVAAIESKPADMSGIFESTYVPMDRLTTDHTIMLLSPSSLCAHQNITLMAAMLPEKYVRIAISRHRERTLWNHDVEDGYFPGNWSPQRPAWTET</sequence>
<accession>F0YL87</accession>
<dbReference type="EMBL" id="GL833156">
    <property type="protein sequence ID" value="EGB04125.1"/>
    <property type="molecule type" value="Genomic_DNA"/>
</dbReference>
<protein>
    <submittedName>
        <fullName evidence="1">Uncharacterized protein</fullName>
    </submittedName>
</protein>
<dbReference type="RefSeq" id="XP_009041250.1">
    <property type="nucleotide sequence ID" value="XM_009043002.1"/>
</dbReference>
<evidence type="ECO:0000313" key="1">
    <source>
        <dbReference type="EMBL" id="EGB04125.1"/>
    </source>
</evidence>
<evidence type="ECO:0000313" key="2">
    <source>
        <dbReference type="Proteomes" id="UP000002729"/>
    </source>
</evidence>
<organism evidence="2">
    <name type="scientific">Aureococcus anophagefferens</name>
    <name type="common">Harmful bloom alga</name>
    <dbReference type="NCBI Taxonomy" id="44056"/>
    <lineage>
        <taxon>Eukaryota</taxon>
        <taxon>Sar</taxon>
        <taxon>Stramenopiles</taxon>
        <taxon>Ochrophyta</taxon>
        <taxon>Pelagophyceae</taxon>
        <taxon>Pelagomonadales</taxon>
        <taxon>Pelagomonadaceae</taxon>
        <taxon>Aureococcus</taxon>
    </lineage>
</organism>
<dbReference type="Proteomes" id="UP000002729">
    <property type="component" value="Unassembled WGS sequence"/>
</dbReference>
<gene>
    <name evidence="1" type="ORF">AURANDRAFT_67461</name>
</gene>
<dbReference type="KEGG" id="aaf:AURANDRAFT_67461"/>
<proteinExistence type="predicted"/>